<dbReference type="GO" id="GO:0003735">
    <property type="term" value="F:structural constituent of ribosome"/>
    <property type="evidence" value="ECO:0007669"/>
    <property type="project" value="InterPro"/>
</dbReference>
<comment type="similarity">
    <text evidence="3">Belongs to the bacterial ribosomal protein bS16 family.</text>
</comment>
<dbReference type="GO" id="GO:0015935">
    <property type="term" value="C:small ribosomal subunit"/>
    <property type="evidence" value="ECO:0007669"/>
    <property type="project" value="TreeGrafter"/>
</dbReference>
<dbReference type="Pfam" id="PF00886">
    <property type="entry name" value="Ribosomal_S16"/>
    <property type="match status" value="1"/>
</dbReference>
<dbReference type="GO" id="GO:0006412">
    <property type="term" value="P:translation"/>
    <property type="evidence" value="ECO:0007669"/>
    <property type="project" value="UniProtKB-UniRule"/>
</dbReference>
<dbReference type="GO" id="GO:0005737">
    <property type="term" value="C:cytoplasm"/>
    <property type="evidence" value="ECO:0007669"/>
    <property type="project" value="UniProtKB-ARBA"/>
</dbReference>
<dbReference type="EMBL" id="DSUJ01000008">
    <property type="protein sequence ID" value="HFI92049.1"/>
    <property type="molecule type" value="Genomic_DNA"/>
</dbReference>
<evidence type="ECO:0000256" key="2">
    <source>
        <dbReference type="ARBA" id="ARBA00023274"/>
    </source>
</evidence>
<keyword evidence="1 3" id="KW-0689">Ribosomal protein</keyword>
<dbReference type="SUPFAM" id="SSF54565">
    <property type="entry name" value="Ribosomal protein S16"/>
    <property type="match status" value="1"/>
</dbReference>
<feature type="compositionally biased region" description="Basic and acidic residues" evidence="4">
    <location>
        <begin position="121"/>
        <end position="133"/>
    </location>
</feature>
<dbReference type="RefSeq" id="WP_369685748.1">
    <property type="nucleotide sequence ID" value="NZ_JAOAIE010000036.1"/>
</dbReference>
<organism evidence="5">
    <name type="scientific">Ignavibacterium album</name>
    <dbReference type="NCBI Taxonomy" id="591197"/>
    <lineage>
        <taxon>Bacteria</taxon>
        <taxon>Pseudomonadati</taxon>
        <taxon>Ignavibacteriota</taxon>
        <taxon>Ignavibacteria</taxon>
        <taxon>Ignavibacteriales</taxon>
        <taxon>Ignavibacteriaceae</taxon>
        <taxon>Ignavibacterium</taxon>
    </lineage>
</organism>
<comment type="caution">
    <text evidence="5">The sequence shown here is derived from an EMBL/GenBank/DDBJ whole genome shotgun (WGS) entry which is preliminary data.</text>
</comment>
<dbReference type="InterPro" id="IPR000307">
    <property type="entry name" value="Ribosomal_bS16"/>
</dbReference>
<keyword evidence="2 3" id="KW-0687">Ribonucleoprotein</keyword>
<protein>
    <recommendedName>
        <fullName evidence="3">Small ribosomal subunit protein bS16</fullName>
    </recommendedName>
</protein>
<dbReference type="AlphaFoldDB" id="A0A7V2ZL82"/>
<proteinExistence type="inferred from homology"/>
<evidence type="ECO:0000313" key="5">
    <source>
        <dbReference type="EMBL" id="HFI92049.1"/>
    </source>
</evidence>
<reference evidence="5" key="1">
    <citation type="journal article" date="2020" name="mSystems">
        <title>Genome- and Community-Level Interaction Insights into Carbon Utilization and Element Cycling Functions of Hydrothermarchaeota in Hydrothermal Sediment.</title>
        <authorList>
            <person name="Zhou Z."/>
            <person name="Liu Y."/>
            <person name="Xu W."/>
            <person name="Pan J."/>
            <person name="Luo Z.H."/>
            <person name="Li M."/>
        </authorList>
    </citation>
    <scope>NUCLEOTIDE SEQUENCE [LARGE SCALE GENOMIC DNA]</scope>
    <source>
        <strain evidence="5">SpSt-479</strain>
    </source>
</reference>
<dbReference type="HAMAP" id="MF_00385">
    <property type="entry name" value="Ribosomal_bS16"/>
    <property type="match status" value="1"/>
</dbReference>
<dbReference type="PANTHER" id="PTHR12919">
    <property type="entry name" value="30S RIBOSOMAL PROTEIN S16"/>
    <property type="match status" value="1"/>
</dbReference>
<dbReference type="PANTHER" id="PTHR12919:SF20">
    <property type="entry name" value="SMALL RIBOSOMAL SUBUNIT PROTEIN BS16M"/>
    <property type="match status" value="1"/>
</dbReference>
<evidence type="ECO:0000256" key="3">
    <source>
        <dbReference type="HAMAP-Rule" id="MF_00385"/>
    </source>
</evidence>
<gene>
    <name evidence="3" type="primary">rpsP</name>
    <name evidence="5" type="ORF">ENS31_11075</name>
</gene>
<sequence length="133" mass="15123">MAVKLRLRRMGKKKQPIYKIVAADSRSPRDGKFIEAVGLYNPLTNPHTIELKEDRVNYWLNNGAIPTLTVKNLLSQKGILLKRHLEKKGFPQEKVEAELANWQKIKEASAQKKQTKKKKKSASEEQKAEASAS</sequence>
<dbReference type="InterPro" id="IPR023803">
    <property type="entry name" value="Ribosomal_bS16_dom_sf"/>
</dbReference>
<name>A0A7V2ZL82_9BACT</name>
<accession>A0A7V2ZL82</accession>
<evidence type="ECO:0000256" key="4">
    <source>
        <dbReference type="SAM" id="MobiDB-lite"/>
    </source>
</evidence>
<feature type="region of interest" description="Disordered" evidence="4">
    <location>
        <begin position="108"/>
        <end position="133"/>
    </location>
</feature>
<dbReference type="NCBIfam" id="TIGR00002">
    <property type="entry name" value="S16"/>
    <property type="match status" value="1"/>
</dbReference>
<evidence type="ECO:0000256" key="1">
    <source>
        <dbReference type="ARBA" id="ARBA00022980"/>
    </source>
</evidence>
<dbReference type="Gene3D" id="3.30.1320.10">
    <property type="match status" value="1"/>
</dbReference>